<evidence type="ECO:0000313" key="1">
    <source>
        <dbReference type="EMBL" id="MBM1712304.1"/>
    </source>
</evidence>
<comment type="caution">
    <text evidence="1">The sequence shown here is derived from an EMBL/GenBank/DDBJ whole genome shotgun (WGS) entry which is preliminary data.</text>
</comment>
<dbReference type="Proteomes" id="UP000732193">
    <property type="component" value="Unassembled WGS sequence"/>
</dbReference>
<keyword evidence="2" id="KW-1185">Reference proteome</keyword>
<protein>
    <recommendedName>
        <fullName evidence="3">DNA alkylation repair protein</fullName>
    </recommendedName>
</protein>
<dbReference type="EMBL" id="JAFBRM010000001">
    <property type="protein sequence ID" value="MBM1712304.1"/>
    <property type="molecule type" value="Genomic_DNA"/>
</dbReference>
<evidence type="ECO:0008006" key="3">
    <source>
        <dbReference type="Google" id="ProtNLM"/>
    </source>
</evidence>
<gene>
    <name evidence="1" type="ORF">JQV55_01860</name>
</gene>
<dbReference type="Gene3D" id="1.25.40.290">
    <property type="entry name" value="ARM repeat domains"/>
    <property type="match status" value="1"/>
</dbReference>
<dbReference type="SUPFAM" id="SSF48371">
    <property type="entry name" value="ARM repeat"/>
    <property type="match status" value="1"/>
</dbReference>
<sequence length="383" mass="42602">MAGNTGEDTTDRFSLKDHLFNADSIGDLAAEIAAGLPGFDAARFQSDVLSGFGERELMERLEWMADCLERQLAPDFPTMAEQLQAAMPAPLDPALRDDDFGRFIHALPGILAVRHGLEAHRDRALDLLYEATKRFSMEFYIRPFLNRWPEETLGRLHSWARDENYHVRRLVSEGTRPRLPWAKSVTLGTAQRVPFLDHLHADDTRYVTRSVANHLNDIAKTEPDVVIGLLQDWARAGRQDAKELAWMTRHALRVLVKQGHAGALAQLGYRGDVPIRAALTLGADRYAIGERVAISCELSADQDLPVMVDYRIRFARGGGKTAEKVFKLKVAEIKAGRPLSLSKAHFLKGGATTFTLYPGPHEVVLQVNGQDLARATFDLTASS</sequence>
<evidence type="ECO:0000313" key="2">
    <source>
        <dbReference type="Proteomes" id="UP000732193"/>
    </source>
</evidence>
<proteinExistence type="predicted"/>
<reference evidence="1 2" key="1">
    <citation type="submission" date="2021-01" db="EMBL/GenBank/DDBJ databases">
        <title>Diatom-associated Roseobacters Show Island Model of Population Structure.</title>
        <authorList>
            <person name="Qu L."/>
            <person name="Feng X."/>
            <person name="Chen Y."/>
            <person name="Li L."/>
            <person name="Wang X."/>
            <person name="Hu Z."/>
            <person name="Wang H."/>
            <person name="Luo H."/>
        </authorList>
    </citation>
    <scope>NUCLEOTIDE SEQUENCE [LARGE SCALE GENOMIC DNA]</scope>
    <source>
        <strain evidence="1 2">TR60-84</strain>
    </source>
</reference>
<organism evidence="1 2">
    <name type="scientific">Sulfitobacter geojensis</name>
    <dbReference type="NCBI Taxonomy" id="1342299"/>
    <lineage>
        <taxon>Bacteria</taxon>
        <taxon>Pseudomonadati</taxon>
        <taxon>Pseudomonadota</taxon>
        <taxon>Alphaproteobacteria</taxon>
        <taxon>Rhodobacterales</taxon>
        <taxon>Roseobacteraceae</taxon>
        <taxon>Sulfitobacter</taxon>
    </lineage>
</organism>
<dbReference type="RefSeq" id="WP_203241054.1">
    <property type="nucleotide sequence ID" value="NZ_JAFBRH010000001.1"/>
</dbReference>
<accession>A0AAE3B4W9</accession>
<dbReference type="InterPro" id="IPR016024">
    <property type="entry name" value="ARM-type_fold"/>
</dbReference>
<name>A0AAE3B4W9_9RHOB</name>
<dbReference type="AlphaFoldDB" id="A0AAE3B4W9"/>